<evidence type="ECO:0000313" key="2">
    <source>
        <dbReference type="EMBL" id="GGZ30452.1"/>
    </source>
</evidence>
<keyword evidence="1" id="KW-1133">Transmembrane helix</keyword>
<evidence type="ECO:0000313" key="3">
    <source>
        <dbReference type="Proteomes" id="UP000662572"/>
    </source>
</evidence>
<organism evidence="2 3">
    <name type="scientific">Asticcacaulis endophyticus</name>
    <dbReference type="NCBI Taxonomy" id="1395890"/>
    <lineage>
        <taxon>Bacteria</taxon>
        <taxon>Pseudomonadati</taxon>
        <taxon>Pseudomonadota</taxon>
        <taxon>Alphaproteobacteria</taxon>
        <taxon>Caulobacterales</taxon>
        <taxon>Caulobacteraceae</taxon>
        <taxon>Asticcacaulis</taxon>
    </lineage>
</organism>
<name>A0A918Q1L7_9CAUL</name>
<gene>
    <name evidence="2" type="ORF">GCM10011273_15910</name>
</gene>
<evidence type="ECO:0008006" key="4">
    <source>
        <dbReference type="Google" id="ProtNLM"/>
    </source>
</evidence>
<dbReference type="AlphaFoldDB" id="A0A918Q1L7"/>
<dbReference type="EMBL" id="BMZB01000001">
    <property type="protein sequence ID" value="GGZ30452.1"/>
    <property type="molecule type" value="Genomic_DNA"/>
</dbReference>
<reference evidence="2" key="1">
    <citation type="journal article" date="2014" name="Int. J. Syst. Evol. Microbiol.">
        <title>Complete genome sequence of Corynebacterium casei LMG S-19264T (=DSM 44701T), isolated from a smear-ripened cheese.</title>
        <authorList>
            <consortium name="US DOE Joint Genome Institute (JGI-PGF)"/>
            <person name="Walter F."/>
            <person name="Albersmeier A."/>
            <person name="Kalinowski J."/>
            <person name="Ruckert C."/>
        </authorList>
    </citation>
    <scope>NUCLEOTIDE SEQUENCE</scope>
    <source>
        <strain evidence="2">KCTC 32296</strain>
    </source>
</reference>
<comment type="caution">
    <text evidence="2">The sequence shown here is derived from an EMBL/GenBank/DDBJ whole genome shotgun (WGS) entry which is preliminary data.</text>
</comment>
<keyword evidence="3" id="KW-1185">Reference proteome</keyword>
<reference evidence="2" key="2">
    <citation type="submission" date="2020-09" db="EMBL/GenBank/DDBJ databases">
        <authorList>
            <person name="Sun Q."/>
            <person name="Kim S."/>
        </authorList>
    </citation>
    <scope>NUCLEOTIDE SEQUENCE</scope>
    <source>
        <strain evidence="2">KCTC 32296</strain>
    </source>
</reference>
<feature type="transmembrane region" description="Helical" evidence="1">
    <location>
        <begin position="14"/>
        <end position="33"/>
    </location>
</feature>
<protein>
    <recommendedName>
        <fullName evidence="4">YD repeat-containing protein</fullName>
    </recommendedName>
</protein>
<proteinExistence type="predicted"/>
<keyword evidence="1" id="KW-0472">Membrane</keyword>
<sequence>MVIWAYQYRNLSDFYVMVAFSVVECPLTLFYVYEFFMFFSRWDADPTSITKRAGDNSLIATTSISYDVFGNVVSEDGPKSGDGDKVIHFYDLGQRRIGSISGDPDGNDSLKRKAVRTIYDNMGRASRVETGVASGETLNDLNSMAVIGKQETTYDLIGRKILSKITTFTPANPSGKIMSLVQTTYDSANQVTCAAERLVRTRI</sequence>
<accession>A0A918Q1L7</accession>
<keyword evidence="1" id="KW-0812">Transmembrane</keyword>
<evidence type="ECO:0000256" key="1">
    <source>
        <dbReference type="SAM" id="Phobius"/>
    </source>
</evidence>
<dbReference type="RefSeq" id="WP_189485823.1">
    <property type="nucleotide sequence ID" value="NZ_BMZB01000001.1"/>
</dbReference>
<dbReference type="Gene3D" id="2.180.10.10">
    <property type="entry name" value="RHS repeat-associated core"/>
    <property type="match status" value="1"/>
</dbReference>
<dbReference type="Proteomes" id="UP000662572">
    <property type="component" value="Unassembled WGS sequence"/>
</dbReference>